<evidence type="ECO:0000313" key="4">
    <source>
        <dbReference type="Proteomes" id="UP000663940"/>
    </source>
</evidence>
<evidence type="ECO:0000313" key="2">
    <source>
        <dbReference type="EMBL" id="QTE52594.1"/>
    </source>
</evidence>
<dbReference type="SUPFAM" id="SSF51206">
    <property type="entry name" value="cAMP-binding domain-like"/>
    <property type="match status" value="1"/>
</dbReference>
<dbReference type="EMBL" id="CP071880">
    <property type="protein sequence ID" value="QTE52594.1"/>
    <property type="molecule type" value="Genomic_DNA"/>
</dbReference>
<gene>
    <name evidence="1" type="ORF">DIU31_015725</name>
    <name evidence="2" type="ORF">J3L21_11760</name>
</gene>
<dbReference type="EMBL" id="CP043451">
    <property type="protein sequence ID" value="QEM04888.1"/>
    <property type="molecule type" value="Genomic_DNA"/>
</dbReference>
<organism evidence="1 3">
    <name type="scientific">Mucilaginibacter rubeus</name>
    <dbReference type="NCBI Taxonomy" id="2027860"/>
    <lineage>
        <taxon>Bacteria</taxon>
        <taxon>Pseudomonadati</taxon>
        <taxon>Bacteroidota</taxon>
        <taxon>Sphingobacteriia</taxon>
        <taxon>Sphingobacteriales</taxon>
        <taxon>Sphingobacteriaceae</taxon>
        <taxon>Mucilaginibacter</taxon>
    </lineage>
</organism>
<dbReference type="Gene3D" id="2.60.120.10">
    <property type="entry name" value="Jelly Rolls"/>
    <property type="match status" value="1"/>
</dbReference>
<dbReference type="AlphaFoldDB" id="A0AAE6JG14"/>
<accession>A0AAE6JG14</accession>
<protein>
    <submittedName>
        <fullName evidence="1">Crp/Fnr family transcriptional regulator</fullName>
    </submittedName>
</protein>
<dbReference type="InterPro" id="IPR018490">
    <property type="entry name" value="cNMP-bd_dom_sf"/>
</dbReference>
<name>A0AAE6JG14_9SPHI</name>
<reference evidence="2 4" key="2">
    <citation type="submission" date="2021-03" db="EMBL/GenBank/DDBJ databases">
        <title>Mucilaginibacter strains isolated from gold and copper mining confer multi heavy-metal resistance.</title>
        <authorList>
            <person name="Li Y."/>
        </authorList>
    </citation>
    <scope>NUCLEOTIDE SEQUENCE [LARGE SCALE GENOMIC DNA]</scope>
    <source>
        <strain evidence="2 4">P2-4</strain>
    </source>
</reference>
<dbReference type="Proteomes" id="UP000250557">
    <property type="component" value="Chromosome"/>
</dbReference>
<proteinExistence type="predicted"/>
<evidence type="ECO:0000313" key="1">
    <source>
        <dbReference type="EMBL" id="QEM04888.1"/>
    </source>
</evidence>
<dbReference type="Proteomes" id="UP000663940">
    <property type="component" value="Chromosome"/>
</dbReference>
<sequence length="191" mass="21969">MIDSFAFIHRLNSIKIQSQRVTSALMEGLRINRFEPMEIFISPGNYAGSLYFIQEGIVRGAVDVGKEKATTWFKKEGDLIVPQGLFNQTTSDEYISAVLKTTLLTIPVIHIQKTLKTYPEVQELITLLINESASEAQYREKLLRIPSAKNRYDFLSEHEDYILKRIPHFMTASYLNVTKQTFSRINKGLDY</sequence>
<reference evidence="1 3" key="1">
    <citation type="submission" date="2019-08" db="EMBL/GenBank/DDBJ databases">
        <title>Comparative genome analysis confer to the adaptation heavy metal polluted environment.</title>
        <authorList>
            <person name="Li Y."/>
        </authorList>
    </citation>
    <scope>NUCLEOTIDE SEQUENCE [LARGE SCALE GENOMIC DNA]</scope>
    <source>
        <strain evidence="1 3">P2</strain>
    </source>
</reference>
<evidence type="ECO:0000313" key="3">
    <source>
        <dbReference type="Proteomes" id="UP000250557"/>
    </source>
</evidence>
<dbReference type="InterPro" id="IPR014710">
    <property type="entry name" value="RmlC-like_jellyroll"/>
</dbReference>
<keyword evidence="4" id="KW-1185">Reference proteome</keyword>
<dbReference type="RefSeq" id="WP_112654671.1">
    <property type="nucleotide sequence ID" value="NZ_CP043451.1"/>
</dbReference>